<dbReference type="EMBL" id="CYSD01000039">
    <property type="protein sequence ID" value="CUH80311.1"/>
    <property type="molecule type" value="Genomic_DNA"/>
</dbReference>
<gene>
    <name evidence="1" type="ORF">TRM7557_02829</name>
</gene>
<evidence type="ECO:0000313" key="1">
    <source>
        <dbReference type="EMBL" id="CUH80311.1"/>
    </source>
</evidence>
<dbReference type="PANTHER" id="PTHR35446">
    <property type="entry name" value="SI:CH211-175M2.5"/>
    <property type="match status" value="1"/>
</dbReference>
<dbReference type="AlphaFoldDB" id="A0A0P1GGD2"/>
<dbReference type="SUPFAM" id="SSF69118">
    <property type="entry name" value="AhpD-like"/>
    <property type="match status" value="1"/>
</dbReference>
<keyword evidence="2" id="KW-1185">Reference proteome</keyword>
<sequence length="184" mass="20650">MSDFPFHTAETAPEASKPLIERSIATFGRLPGLHSVMAESPELLETYQTAHALFQKTSFNAEELTVVWQTINVENECHYCVPAHTGIAHMMKVDPAIIDALRDETPLADPKLEALRSFTLSVVRDRGFLSDATVSAFLEAGYTRKNMLEVVLGYSQKIMSNYVNHMAQTPVDEPFQKFAWTRSK</sequence>
<accession>A0A0P1GGD2</accession>
<organism evidence="1 2">
    <name type="scientific">Tritonibacter multivorans</name>
    <dbReference type="NCBI Taxonomy" id="928856"/>
    <lineage>
        <taxon>Bacteria</taxon>
        <taxon>Pseudomonadati</taxon>
        <taxon>Pseudomonadota</taxon>
        <taxon>Alphaproteobacteria</taxon>
        <taxon>Rhodobacterales</taxon>
        <taxon>Paracoccaceae</taxon>
        <taxon>Tritonibacter</taxon>
    </lineage>
</organism>
<dbReference type="Gene3D" id="1.20.1290.10">
    <property type="entry name" value="AhpD-like"/>
    <property type="match status" value="1"/>
</dbReference>
<dbReference type="InterPro" id="IPR029032">
    <property type="entry name" value="AhpD-like"/>
</dbReference>
<proteinExistence type="predicted"/>
<evidence type="ECO:0000313" key="2">
    <source>
        <dbReference type="Proteomes" id="UP000052022"/>
    </source>
</evidence>
<protein>
    <submittedName>
        <fullName evidence="1">Putative peroxidase-related enzyme</fullName>
    </submittedName>
</protein>
<keyword evidence="1" id="KW-0575">Peroxidase</keyword>
<keyword evidence="1" id="KW-0560">Oxidoreductase</keyword>
<dbReference type="RefSeq" id="WP_058290856.1">
    <property type="nucleotide sequence ID" value="NZ_CYSD01000039.1"/>
</dbReference>
<dbReference type="GO" id="GO:0004601">
    <property type="term" value="F:peroxidase activity"/>
    <property type="evidence" value="ECO:0007669"/>
    <property type="project" value="UniProtKB-KW"/>
</dbReference>
<dbReference type="Proteomes" id="UP000052022">
    <property type="component" value="Unassembled WGS sequence"/>
</dbReference>
<reference evidence="1 2" key="1">
    <citation type="submission" date="2015-09" db="EMBL/GenBank/DDBJ databases">
        <authorList>
            <consortium name="Swine Surveillance"/>
        </authorList>
    </citation>
    <scope>NUCLEOTIDE SEQUENCE [LARGE SCALE GENOMIC DNA]</scope>
    <source>
        <strain evidence="1 2">CECT 7557</strain>
    </source>
</reference>
<dbReference type="OrthoDB" id="9808310at2"/>
<name>A0A0P1GGD2_9RHOB</name>
<dbReference type="STRING" id="928856.SAMN04488049_104112"/>
<dbReference type="PANTHER" id="PTHR35446:SF3">
    <property type="entry name" value="CMD DOMAIN-CONTAINING PROTEIN"/>
    <property type="match status" value="1"/>
</dbReference>